<evidence type="ECO:0000256" key="5">
    <source>
        <dbReference type="ARBA" id="ARBA00023136"/>
    </source>
</evidence>
<keyword evidence="10" id="KW-1185">Reference proteome</keyword>
<dbReference type="PANTHER" id="PTHR30386">
    <property type="entry name" value="MEMBRANE FUSION SUBUNIT OF EMRAB-TOLC MULTIDRUG EFFLUX PUMP"/>
    <property type="match status" value="1"/>
</dbReference>
<protein>
    <submittedName>
        <fullName evidence="9">HlyD family efflux transporter periplasmic adaptor subunit</fullName>
    </submittedName>
</protein>
<evidence type="ECO:0000256" key="4">
    <source>
        <dbReference type="ARBA" id="ARBA00022989"/>
    </source>
</evidence>
<dbReference type="EMBL" id="JACJSG010000027">
    <property type="protein sequence ID" value="MBD2502773.1"/>
    <property type="molecule type" value="Genomic_DNA"/>
</dbReference>
<feature type="domain" description="AprE-like beta-barrel" evidence="8">
    <location>
        <begin position="399"/>
        <end position="489"/>
    </location>
</feature>
<evidence type="ECO:0000256" key="3">
    <source>
        <dbReference type="ARBA" id="ARBA00022692"/>
    </source>
</evidence>
<dbReference type="Gene3D" id="1.10.287.470">
    <property type="entry name" value="Helix hairpin bin"/>
    <property type="match status" value="1"/>
</dbReference>
<evidence type="ECO:0000256" key="1">
    <source>
        <dbReference type="ARBA" id="ARBA00004167"/>
    </source>
</evidence>
<comment type="subcellular location">
    <subcellularLocation>
        <location evidence="1">Membrane</location>
        <topology evidence="1">Single-pass membrane protein</topology>
    </subcellularLocation>
</comment>
<accession>A0ABR8D6I2</accession>
<dbReference type="Gene3D" id="2.40.50.100">
    <property type="match status" value="1"/>
</dbReference>
<dbReference type="PRINTS" id="PR01490">
    <property type="entry name" value="RTXTOXIND"/>
</dbReference>
<keyword evidence="3 7" id="KW-0812">Transmembrane</keyword>
<dbReference type="RefSeq" id="WP_190475351.1">
    <property type="nucleotide sequence ID" value="NZ_JACJSG010000027.1"/>
</dbReference>
<feature type="coiled-coil region" evidence="6">
    <location>
        <begin position="129"/>
        <end position="227"/>
    </location>
</feature>
<dbReference type="InterPro" id="IPR058982">
    <property type="entry name" value="Beta-barrel_AprE"/>
</dbReference>
<keyword evidence="4 7" id="KW-1133">Transmembrane helix</keyword>
<dbReference type="Pfam" id="PF26002">
    <property type="entry name" value="Beta-barrel_AprE"/>
    <property type="match status" value="1"/>
</dbReference>
<evidence type="ECO:0000256" key="7">
    <source>
        <dbReference type="SAM" id="Phobius"/>
    </source>
</evidence>
<evidence type="ECO:0000313" key="9">
    <source>
        <dbReference type="EMBL" id="MBD2502773.1"/>
    </source>
</evidence>
<dbReference type="PANTHER" id="PTHR30386:SF26">
    <property type="entry name" value="TRANSPORT PROTEIN COMB"/>
    <property type="match status" value="1"/>
</dbReference>
<dbReference type="SUPFAM" id="SSF111369">
    <property type="entry name" value="HlyD-like secretion proteins"/>
    <property type="match status" value="1"/>
</dbReference>
<keyword evidence="5 7" id="KW-0472">Membrane</keyword>
<dbReference type="Proteomes" id="UP000661112">
    <property type="component" value="Unassembled WGS sequence"/>
</dbReference>
<comment type="similarity">
    <text evidence="2">Belongs to the membrane fusion protein (MFP) (TC 8.A.1) family.</text>
</comment>
<evidence type="ECO:0000313" key="10">
    <source>
        <dbReference type="Proteomes" id="UP000661112"/>
    </source>
</evidence>
<organism evidence="9 10">
    <name type="scientific">Anabaena azotica FACHB-119</name>
    <dbReference type="NCBI Taxonomy" id="947527"/>
    <lineage>
        <taxon>Bacteria</taxon>
        <taxon>Bacillati</taxon>
        <taxon>Cyanobacteriota</taxon>
        <taxon>Cyanophyceae</taxon>
        <taxon>Nostocales</taxon>
        <taxon>Nostocaceae</taxon>
        <taxon>Anabaena</taxon>
        <taxon>Anabaena azotica</taxon>
    </lineage>
</organism>
<evidence type="ECO:0000256" key="6">
    <source>
        <dbReference type="SAM" id="Coils"/>
    </source>
</evidence>
<feature type="transmembrane region" description="Helical" evidence="7">
    <location>
        <begin position="59"/>
        <end position="77"/>
    </location>
</feature>
<keyword evidence="6" id="KW-0175">Coiled coil</keyword>
<feature type="coiled-coil region" evidence="6">
    <location>
        <begin position="252"/>
        <end position="350"/>
    </location>
</feature>
<reference evidence="9 10" key="1">
    <citation type="journal article" date="2020" name="ISME J.">
        <title>Comparative genomics reveals insights into cyanobacterial evolution and habitat adaptation.</title>
        <authorList>
            <person name="Chen M.Y."/>
            <person name="Teng W.K."/>
            <person name="Zhao L."/>
            <person name="Hu C.X."/>
            <person name="Zhou Y.K."/>
            <person name="Han B.P."/>
            <person name="Song L.R."/>
            <person name="Shu W.S."/>
        </authorList>
    </citation>
    <scope>NUCLEOTIDE SEQUENCE [LARGE SCALE GENOMIC DNA]</scope>
    <source>
        <strain evidence="9 10">FACHB-119</strain>
    </source>
</reference>
<dbReference type="InterPro" id="IPR050739">
    <property type="entry name" value="MFP"/>
</dbReference>
<proteinExistence type="inferred from homology"/>
<dbReference type="Gene3D" id="2.40.30.170">
    <property type="match status" value="1"/>
</dbReference>
<sequence>MPNPSLNSLSVLVQPQTDQLLRGQNSHDFVDYRKQAEVNDWFYGTEELLDALPKRWTRLMLYLLISFTAIVLPWAMFSKVDETGSARGRLEPQGATQKLGVAVTSSVKLVNVEEGATVKAGQVLLELDSDVLQTQVEQAQTRLEELINRQGQQELLKNQLMLTINIQQQQNQAQELEKIAQVNQAQQNFDAKQSTYSLQKLEQMALVEQARQNINSTQLARQLANSRLHRDIKEVMRYRQLLRQGAIAQIKVVELEKIAEESQRSLLQANSEFTQAQLRLQEQISRYQTTVSQTASEIEQAKLRLQEQQNSYQSIVQAGKLALLRSQEQLKDIQNQLTTLKSEIIQTKSQINAYKIQIQQRVVRSPVDGTVFELPIDKPGPVVEAGQIVAQIAPKNAPLILKATMPSQHSGFLKVGMPVKIKFDAYPFQDYGILQGRVNWISPDSKIQTTNQGNQETYEMDIILEHPYIQNGNKRIPLTPGQAATAEVIVRQRRVIDFILDPFKKLQKGGLEL</sequence>
<evidence type="ECO:0000259" key="8">
    <source>
        <dbReference type="Pfam" id="PF26002"/>
    </source>
</evidence>
<name>A0ABR8D6I2_9NOST</name>
<gene>
    <name evidence="9" type="ORF">H6G83_19560</name>
</gene>
<comment type="caution">
    <text evidence="9">The sequence shown here is derived from an EMBL/GenBank/DDBJ whole genome shotgun (WGS) entry which is preliminary data.</text>
</comment>
<evidence type="ECO:0000256" key="2">
    <source>
        <dbReference type="ARBA" id="ARBA00009477"/>
    </source>
</evidence>